<dbReference type="AlphaFoldDB" id="A0A8X6PXQ0"/>
<protein>
    <submittedName>
        <fullName evidence="1">Uncharacterized protein</fullName>
    </submittedName>
</protein>
<dbReference type="Proteomes" id="UP000887013">
    <property type="component" value="Unassembled WGS sequence"/>
</dbReference>
<comment type="caution">
    <text evidence="1">The sequence shown here is derived from an EMBL/GenBank/DDBJ whole genome shotgun (WGS) entry which is preliminary data.</text>
</comment>
<keyword evidence="2" id="KW-1185">Reference proteome</keyword>
<gene>
    <name evidence="1" type="ORF">NPIL_460631</name>
</gene>
<dbReference type="Gene3D" id="1.20.1020.10">
    <property type="entry name" value="TAZ domain"/>
    <property type="match status" value="1"/>
</dbReference>
<dbReference type="EMBL" id="BMAW01075138">
    <property type="protein sequence ID" value="GFT95273.1"/>
    <property type="molecule type" value="Genomic_DNA"/>
</dbReference>
<sequence length="154" mass="18098">MFLHLALRAGPSRSDKKFFAVFNANYVMDNIVHVSSCTYSECQILACREMKESFEHVQQCDVLDISRYDVCSSFTLDALRHSKNFQTNGCRAPFCAKLYSAEGGSASAEEGNCQYRKWSCQCRRGDRREQKWERPVQKWERPVQKWERPVPRRW</sequence>
<accession>A0A8X6PXQ0</accession>
<name>A0A8X6PXQ0_NEPPI</name>
<evidence type="ECO:0000313" key="1">
    <source>
        <dbReference type="EMBL" id="GFT95273.1"/>
    </source>
</evidence>
<reference evidence="1" key="1">
    <citation type="submission" date="2020-08" db="EMBL/GenBank/DDBJ databases">
        <title>Multicomponent nature underlies the extraordinary mechanical properties of spider dragline silk.</title>
        <authorList>
            <person name="Kono N."/>
            <person name="Nakamura H."/>
            <person name="Mori M."/>
            <person name="Yoshida Y."/>
            <person name="Ohtoshi R."/>
            <person name="Malay A.D."/>
            <person name="Moran D.A.P."/>
            <person name="Tomita M."/>
            <person name="Numata K."/>
            <person name="Arakawa K."/>
        </authorList>
    </citation>
    <scope>NUCLEOTIDE SEQUENCE</scope>
</reference>
<organism evidence="1 2">
    <name type="scientific">Nephila pilipes</name>
    <name type="common">Giant wood spider</name>
    <name type="synonym">Nephila maculata</name>
    <dbReference type="NCBI Taxonomy" id="299642"/>
    <lineage>
        <taxon>Eukaryota</taxon>
        <taxon>Metazoa</taxon>
        <taxon>Ecdysozoa</taxon>
        <taxon>Arthropoda</taxon>
        <taxon>Chelicerata</taxon>
        <taxon>Arachnida</taxon>
        <taxon>Araneae</taxon>
        <taxon>Araneomorphae</taxon>
        <taxon>Entelegynae</taxon>
        <taxon>Araneoidea</taxon>
        <taxon>Nephilidae</taxon>
        <taxon>Nephila</taxon>
    </lineage>
</organism>
<dbReference type="InterPro" id="IPR035898">
    <property type="entry name" value="TAZ_dom_sf"/>
</dbReference>
<dbReference type="SUPFAM" id="SSF57933">
    <property type="entry name" value="TAZ domain"/>
    <property type="match status" value="1"/>
</dbReference>
<evidence type="ECO:0000313" key="2">
    <source>
        <dbReference type="Proteomes" id="UP000887013"/>
    </source>
</evidence>
<proteinExistence type="predicted"/>